<gene>
    <name evidence="7" type="ORF">DF188_07805</name>
</gene>
<name>A0A2U2BZ93_9BACT</name>
<dbReference type="GO" id="GO:0000150">
    <property type="term" value="F:DNA strand exchange activity"/>
    <property type="evidence" value="ECO:0007669"/>
    <property type="project" value="UniProtKB-KW"/>
</dbReference>
<keyword evidence="5" id="KW-0233">DNA recombination</keyword>
<feature type="domain" description="Resolvase/invertase-type recombinase catalytic" evidence="6">
    <location>
        <begin position="1"/>
        <end position="141"/>
    </location>
</feature>
<keyword evidence="3" id="KW-0230">DNA invertase</keyword>
<dbReference type="PROSITE" id="PS51736">
    <property type="entry name" value="RECOMBINASES_3"/>
    <property type="match status" value="1"/>
</dbReference>
<dbReference type="SUPFAM" id="SSF46689">
    <property type="entry name" value="Homeodomain-like"/>
    <property type="match status" value="1"/>
</dbReference>
<dbReference type="CDD" id="cd03768">
    <property type="entry name" value="SR_ResInv"/>
    <property type="match status" value="1"/>
</dbReference>
<dbReference type="InterPro" id="IPR050639">
    <property type="entry name" value="SSR_resolvase"/>
</dbReference>
<protein>
    <submittedName>
        <fullName evidence="7">Transposon DNA-invertase</fullName>
    </submittedName>
</protein>
<evidence type="ECO:0000313" key="7">
    <source>
        <dbReference type="EMBL" id="PWE20365.1"/>
    </source>
</evidence>
<evidence type="ECO:0000313" key="8">
    <source>
        <dbReference type="Proteomes" id="UP000245014"/>
    </source>
</evidence>
<dbReference type="GO" id="GO:0015074">
    <property type="term" value="P:DNA integration"/>
    <property type="evidence" value="ECO:0007669"/>
    <property type="project" value="UniProtKB-KW"/>
</dbReference>
<evidence type="ECO:0000256" key="5">
    <source>
        <dbReference type="ARBA" id="ARBA00023172"/>
    </source>
</evidence>
<accession>A0A2U2BZ93</accession>
<dbReference type="GO" id="GO:0003677">
    <property type="term" value="F:DNA binding"/>
    <property type="evidence" value="ECO:0007669"/>
    <property type="project" value="UniProtKB-KW"/>
</dbReference>
<evidence type="ECO:0000256" key="1">
    <source>
        <dbReference type="ARBA" id="ARBA00009913"/>
    </source>
</evidence>
<reference evidence="7 8" key="1">
    <citation type="submission" date="2018-05" db="EMBL/GenBank/DDBJ databases">
        <title>Antimicrobial susceptibility testing and genomic analysis of Arcobacter skirrowii strains and one Arcobacter butzleri isolated from German poultry farms.</title>
        <authorList>
            <person name="Haenel I."/>
            <person name="Hotzel H."/>
            <person name="Tomaso H."/>
            <person name="Busch A."/>
        </authorList>
    </citation>
    <scope>NUCLEOTIDE SEQUENCE [LARGE SCALE GENOMIC DNA]</scope>
    <source>
        <strain evidence="8">v</strain>
    </source>
</reference>
<dbReference type="EMBL" id="QEYI01000007">
    <property type="protein sequence ID" value="PWE20365.1"/>
    <property type="molecule type" value="Genomic_DNA"/>
</dbReference>
<dbReference type="CDD" id="cd00569">
    <property type="entry name" value="HTH_Hin_like"/>
    <property type="match status" value="1"/>
</dbReference>
<evidence type="ECO:0000256" key="3">
    <source>
        <dbReference type="ARBA" id="ARBA00023100"/>
    </source>
</evidence>
<dbReference type="AlphaFoldDB" id="A0A2U2BZ93"/>
<evidence type="ECO:0000256" key="2">
    <source>
        <dbReference type="ARBA" id="ARBA00022908"/>
    </source>
</evidence>
<dbReference type="Proteomes" id="UP000245014">
    <property type="component" value="Unassembled WGS sequence"/>
</dbReference>
<dbReference type="InterPro" id="IPR006119">
    <property type="entry name" value="Resolv_N"/>
</dbReference>
<evidence type="ECO:0000259" key="6">
    <source>
        <dbReference type="PROSITE" id="PS51736"/>
    </source>
</evidence>
<keyword evidence="2" id="KW-0229">DNA integration</keyword>
<proteinExistence type="inferred from homology"/>
<dbReference type="FunFam" id="3.40.50.1390:FF:000001">
    <property type="entry name" value="DNA recombinase"/>
    <property type="match status" value="1"/>
</dbReference>
<dbReference type="RefSeq" id="WP_109158619.1">
    <property type="nucleotide sequence ID" value="NZ_QEYI01000007.1"/>
</dbReference>
<dbReference type="SUPFAM" id="SSF53041">
    <property type="entry name" value="Resolvase-like"/>
    <property type="match status" value="1"/>
</dbReference>
<dbReference type="InterPro" id="IPR009057">
    <property type="entry name" value="Homeodomain-like_sf"/>
</dbReference>
<keyword evidence="4" id="KW-0238">DNA-binding</keyword>
<organism evidence="7 8">
    <name type="scientific">Aliarcobacter skirrowii</name>
    <dbReference type="NCBI Taxonomy" id="28200"/>
    <lineage>
        <taxon>Bacteria</taxon>
        <taxon>Pseudomonadati</taxon>
        <taxon>Campylobacterota</taxon>
        <taxon>Epsilonproteobacteria</taxon>
        <taxon>Campylobacterales</taxon>
        <taxon>Arcobacteraceae</taxon>
        <taxon>Aliarcobacter</taxon>
    </lineage>
</organism>
<dbReference type="PANTHER" id="PTHR30461:SF2">
    <property type="entry name" value="SERINE RECOMBINASE PINE-RELATED"/>
    <property type="match status" value="1"/>
</dbReference>
<sequence>MLIGYARVSKADGSQVLDLQMDALKNAGVKDENIYFDKISGTKEQRDGLDNCLKALREDDILVVYKLDRLGRSLKHLILTIEDLIKRKIGFKVLSGQGVNIDTTTPSGKMVFSIFAALAEFERELIVERTKAGLESARARGKVGGRKFTLSKSQIKVAQIYMRNRDLTVTELCKELNISRATLYKYVSPNGELRENANKVLNNKKI</sequence>
<dbReference type="Gene3D" id="3.40.50.1390">
    <property type="entry name" value="Resolvase, N-terminal catalytic domain"/>
    <property type="match status" value="1"/>
</dbReference>
<dbReference type="InterPro" id="IPR036162">
    <property type="entry name" value="Resolvase-like_N_sf"/>
</dbReference>
<dbReference type="SMART" id="SM00857">
    <property type="entry name" value="Resolvase"/>
    <property type="match status" value="1"/>
</dbReference>
<dbReference type="Pfam" id="PF00239">
    <property type="entry name" value="Resolvase"/>
    <property type="match status" value="1"/>
</dbReference>
<dbReference type="Gene3D" id="1.10.10.60">
    <property type="entry name" value="Homeodomain-like"/>
    <property type="match status" value="1"/>
</dbReference>
<dbReference type="PANTHER" id="PTHR30461">
    <property type="entry name" value="DNA-INVERTASE FROM LAMBDOID PROPHAGE"/>
    <property type="match status" value="1"/>
</dbReference>
<evidence type="ECO:0000256" key="4">
    <source>
        <dbReference type="ARBA" id="ARBA00023125"/>
    </source>
</evidence>
<comment type="similarity">
    <text evidence="1">Belongs to the site-specific recombinase resolvase family.</text>
</comment>
<comment type="caution">
    <text evidence="7">The sequence shown here is derived from an EMBL/GenBank/DDBJ whole genome shotgun (WGS) entry which is preliminary data.</text>
</comment>